<comment type="caution">
    <text evidence="4">The sequence shown here is derived from an EMBL/GenBank/DDBJ whole genome shotgun (WGS) entry which is preliminary data.</text>
</comment>
<feature type="non-terminal residue" evidence="4">
    <location>
        <position position="72"/>
    </location>
</feature>
<evidence type="ECO:0000313" key="4">
    <source>
        <dbReference type="EMBL" id="PZM53412.1"/>
    </source>
</evidence>
<proteinExistence type="predicted"/>
<keyword evidence="3 4" id="KW-0413">Isomerase</keyword>
<dbReference type="PANTHER" id="PTHR45745">
    <property type="entry name" value="PHOSPHOMANNOMUTASE 45A"/>
    <property type="match status" value="1"/>
</dbReference>
<evidence type="ECO:0000256" key="1">
    <source>
        <dbReference type="ARBA" id="ARBA00022723"/>
    </source>
</evidence>
<accession>A0AB73TNU5</accession>
<dbReference type="EMBL" id="QHGU01000120">
    <property type="protein sequence ID" value="PZM53412.1"/>
    <property type="molecule type" value="Genomic_DNA"/>
</dbReference>
<keyword evidence="1" id="KW-0479">Metal-binding</keyword>
<dbReference type="GO" id="GO:0004614">
    <property type="term" value="F:phosphoglucomutase activity"/>
    <property type="evidence" value="ECO:0007669"/>
    <property type="project" value="UniProtKB-EC"/>
</dbReference>
<sequence>MSWEQVYEQWVHEENLEENLKKQLIDLGEDPEKLEDAFYAPLEFGTAGMRGILGPGINRMNIYTVRQATEGL</sequence>
<dbReference type="PANTHER" id="PTHR45745:SF1">
    <property type="entry name" value="PHOSPHOGLUCOMUTASE 2B-RELATED"/>
    <property type="match status" value="1"/>
</dbReference>
<name>A0AB73TNU5_ENTFC</name>
<dbReference type="Proteomes" id="UP000249070">
    <property type="component" value="Unassembled WGS sequence"/>
</dbReference>
<dbReference type="GO" id="GO:0008973">
    <property type="term" value="F:phosphopentomutase activity"/>
    <property type="evidence" value="ECO:0007669"/>
    <property type="project" value="TreeGrafter"/>
</dbReference>
<dbReference type="InterPro" id="IPR016055">
    <property type="entry name" value="A-D-PHexomutase_a/b/a-I/II/III"/>
</dbReference>
<evidence type="ECO:0000313" key="5">
    <source>
        <dbReference type="Proteomes" id="UP000249070"/>
    </source>
</evidence>
<reference evidence="4 5" key="1">
    <citation type="submission" date="2018-05" db="EMBL/GenBank/DDBJ databases">
        <title>Vancomycin-resistant Enterococcus faecium strain from Chelyabinsk, Russia.</title>
        <authorList>
            <person name="Gostev V."/>
            <person name="Goncharov A."/>
            <person name="Kolodzhieva V."/>
            <person name="Suvorov A."/>
            <person name="Sidorenko S."/>
            <person name="Zueva L."/>
        </authorList>
    </citation>
    <scope>NUCLEOTIDE SEQUENCE [LARGE SCALE GENOMIC DNA]</scope>
    <source>
        <strain evidence="4 5">20</strain>
    </source>
</reference>
<dbReference type="GO" id="GO:0005975">
    <property type="term" value="P:carbohydrate metabolic process"/>
    <property type="evidence" value="ECO:0007669"/>
    <property type="project" value="InterPro"/>
</dbReference>
<keyword evidence="2" id="KW-0460">Magnesium</keyword>
<dbReference type="EC" id="5.4.2.2" evidence="4"/>
<organism evidence="4 5">
    <name type="scientific">Enterococcus faecium</name>
    <name type="common">Streptococcus faecium</name>
    <dbReference type="NCBI Taxonomy" id="1352"/>
    <lineage>
        <taxon>Bacteria</taxon>
        <taxon>Bacillati</taxon>
        <taxon>Bacillota</taxon>
        <taxon>Bacilli</taxon>
        <taxon>Lactobacillales</taxon>
        <taxon>Enterococcaceae</taxon>
        <taxon>Enterococcus</taxon>
    </lineage>
</organism>
<gene>
    <name evidence="4" type="ORF">DKP91_14065</name>
</gene>
<dbReference type="SUPFAM" id="SSF53738">
    <property type="entry name" value="Phosphoglucomutase, first 3 domains"/>
    <property type="match status" value="1"/>
</dbReference>
<dbReference type="GO" id="GO:0006166">
    <property type="term" value="P:purine ribonucleoside salvage"/>
    <property type="evidence" value="ECO:0007669"/>
    <property type="project" value="TreeGrafter"/>
</dbReference>
<evidence type="ECO:0000256" key="2">
    <source>
        <dbReference type="ARBA" id="ARBA00022842"/>
    </source>
</evidence>
<dbReference type="AlphaFoldDB" id="A0AB73TNU5"/>
<evidence type="ECO:0000256" key="3">
    <source>
        <dbReference type="ARBA" id="ARBA00023235"/>
    </source>
</evidence>
<dbReference type="GO" id="GO:0046872">
    <property type="term" value="F:metal ion binding"/>
    <property type="evidence" value="ECO:0007669"/>
    <property type="project" value="UniProtKB-KW"/>
</dbReference>
<protein>
    <submittedName>
        <fullName evidence="4">Phosphoglucomutase</fullName>
        <ecNumber evidence="4">5.4.2.2</ecNumber>
    </submittedName>
</protein>
<dbReference type="Gene3D" id="3.40.120.10">
    <property type="entry name" value="Alpha-D-Glucose-1,6-Bisphosphate, subunit A, domain 3"/>
    <property type="match status" value="1"/>
</dbReference>